<evidence type="ECO:0000313" key="5">
    <source>
        <dbReference type="EMBL" id="CAB3222077.1"/>
    </source>
</evidence>
<name>A0A8S0YRP4_ARCPL</name>
<dbReference type="GO" id="GO:0004252">
    <property type="term" value="F:serine-type endopeptidase activity"/>
    <property type="evidence" value="ECO:0007669"/>
    <property type="project" value="TreeGrafter"/>
</dbReference>
<dbReference type="AlphaFoldDB" id="A0A8S0YRP4"/>
<feature type="compositionally biased region" description="Basic residues" evidence="3">
    <location>
        <begin position="142"/>
        <end position="270"/>
    </location>
</feature>
<dbReference type="InterPro" id="IPR000859">
    <property type="entry name" value="CUB_dom"/>
</dbReference>
<gene>
    <name evidence="5" type="ORF">APLA_LOCUS816</name>
</gene>
<sequence>MLSIQSNSCSYDYLEIIEAGVENGSEHAQDWLLQEHHDSYSADTEIWEETETQLPESDAISSGWLRDVHATRARRLCGDWSDKLKLLRYQSRGNVLRLRFRADHSRHYAGFRAKITVTDYFYKRDIIEHKRYVICIPKRKVKPPVSKRKKKPPVSKRKKKPPVSKRKKKPPVSKRKKKPPVSKRKKKPPVSKRKKIPPVSKRKKKPPVSKRKKKPPVSKRKKKPPVSKRKKKPPVSKRKKKPPVSKRKKKPPVSKRKKIPPVSKRKKKPPVSKSERKCIHLYRHSSTKCLQRHLRSY</sequence>
<comment type="caution">
    <text evidence="5">The sequence shown here is derived from an EMBL/GenBank/DDBJ whole genome shotgun (WGS) entry which is preliminary data.</text>
</comment>
<dbReference type="OrthoDB" id="418245at2759"/>
<feature type="region of interest" description="Disordered" evidence="3">
    <location>
        <begin position="142"/>
        <end position="279"/>
    </location>
</feature>
<evidence type="ECO:0000256" key="3">
    <source>
        <dbReference type="SAM" id="MobiDB-lite"/>
    </source>
</evidence>
<reference evidence="5 6" key="1">
    <citation type="submission" date="2020-04" db="EMBL/GenBank/DDBJ databases">
        <authorList>
            <person name="Wallbank WR R."/>
            <person name="Pardo Diaz C."/>
            <person name="Kozak K."/>
            <person name="Martin S."/>
            <person name="Jiggins C."/>
            <person name="Moest M."/>
            <person name="Warren A I."/>
            <person name="Byers J.R.P. K."/>
            <person name="Montejo-Kovacevich G."/>
            <person name="Yen C E."/>
        </authorList>
    </citation>
    <scope>NUCLEOTIDE SEQUENCE [LARGE SCALE GENOMIC DNA]</scope>
</reference>
<comment type="caution">
    <text evidence="2">Lacks conserved residue(s) required for the propagation of feature annotation.</text>
</comment>
<dbReference type="PANTHER" id="PTHR24255">
    <property type="entry name" value="COMPLEMENT COMPONENT 1, S SUBCOMPONENT-RELATED"/>
    <property type="match status" value="1"/>
</dbReference>
<keyword evidence="6" id="KW-1185">Reference proteome</keyword>
<keyword evidence="1" id="KW-1015">Disulfide bond</keyword>
<dbReference type="GO" id="GO:0005615">
    <property type="term" value="C:extracellular space"/>
    <property type="evidence" value="ECO:0007669"/>
    <property type="project" value="TreeGrafter"/>
</dbReference>
<feature type="domain" description="CUB" evidence="4">
    <location>
        <begin position="1"/>
        <end position="118"/>
    </location>
</feature>
<dbReference type="Gene3D" id="2.60.120.290">
    <property type="entry name" value="Spermadhesin, CUB domain"/>
    <property type="match status" value="1"/>
</dbReference>
<evidence type="ECO:0000256" key="2">
    <source>
        <dbReference type="PROSITE-ProRule" id="PRU00059"/>
    </source>
</evidence>
<dbReference type="EMBL" id="CADEBC010000079">
    <property type="protein sequence ID" value="CAB3222077.1"/>
    <property type="molecule type" value="Genomic_DNA"/>
</dbReference>
<dbReference type="PROSITE" id="PS01180">
    <property type="entry name" value="CUB"/>
    <property type="match status" value="1"/>
</dbReference>
<dbReference type="Proteomes" id="UP000494106">
    <property type="component" value="Unassembled WGS sequence"/>
</dbReference>
<accession>A0A8S0YRP4</accession>
<evidence type="ECO:0000313" key="6">
    <source>
        <dbReference type="Proteomes" id="UP000494106"/>
    </source>
</evidence>
<proteinExistence type="predicted"/>
<protein>
    <recommendedName>
        <fullName evidence="4">CUB domain-containing protein</fullName>
    </recommendedName>
</protein>
<evidence type="ECO:0000259" key="4">
    <source>
        <dbReference type="PROSITE" id="PS01180"/>
    </source>
</evidence>
<dbReference type="InterPro" id="IPR035914">
    <property type="entry name" value="Sperma_CUB_dom_sf"/>
</dbReference>
<evidence type="ECO:0000256" key="1">
    <source>
        <dbReference type="ARBA" id="ARBA00023157"/>
    </source>
</evidence>
<dbReference type="SUPFAM" id="SSF49854">
    <property type="entry name" value="Spermadhesin, CUB domain"/>
    <property type="match status" value="1"/>
</dbReference>
<organism evidence="5 6">
    <name type="scientific">Arctia plantaginis</name>
    <name type="common">Wood tiger moth</name>
    <name type="synonym">Phalaena plantaginis</name>
    <dbReference type="NCBI Taxonomy" id="874455"/>
    <lineage>
        <taxon>Eukaryota</taxon>
        <taxon>Metazoa</taxon>
        <taxon>Ecdysozoa</taxon>
        <taxon>Arthropoda</taxon>
        <taxon>Hexapoda</taxon>
        <taxon>Insecta</taxon>
        <taxon>Pterygota</taxon>
        <taxon>Neoptera</taxon>
        <taxon>Endopterygota</taxon>
        <taxon>Lepidoptera</taxon>
        <taxon>Glossata</taxon>
        <taxon>Ditrysia</taxon>
        <taxon>Noctuoidea</taxon>
        <taxon>Erebidae</taxon>
        <taxon>Arctiinae</taxon>
        <taxon>Arctia</taxon>
    </lineage>
</organism>
<dbReference type="PANTHER" id="PTHR24255:SF31">
    <property type="entry name" value="CUBILIN-LIKE PROTEIN"/>
    <property type="match status" value="1"/>
</dbReference>